<sequence>MANQTRSTGSFPHAAIPSPHGGLPVEVTLIAQLGHGVGDQMHAGASALQRAHPAFIDALDEPSTRLGGTDLAKGDATALYTFAVGAKGHPFHRHAGHRVFTAVSGSSGAQLRFSTATVAQLADDPAHFARHLHYVNIAPDCLFTVRFNGATWHQFAPLDAAHPALFAISCHTNELGGELDEALRTQVLAGEASIPALTETLPDAVMQWLAANPPAADDVPTIALALDAAPGSLQSRLCRFARGMLGRLRALCATCRRAGGFLWESPGRLPVQAIEPPADSLLRAQLEHTHQHEDMVRIRLHDPALARIGAPRLLADLLDGFLRNPPSSVSRMMAMRNTLVRPLGLRTSTLGCPVSSLLSHRASETFDGRFPVLAQAADARHAQVILGADDKHLRFRSCVAVRIVDGVGIELSLGTRVHCKNLFGHIYIALIERVHRHHVSPAMLRLAAEHAFMRKAAHSMPLRVLPL</sequence>
<dbReference type="Pfam" id="PF11066">
    <property type="entry name" value="DUF2867"/>
    <property type="match status" value="1"/>
</dbReference>
<evidence type="ECO:0000313" key="2">
    <source>
        <dbReference type="Proteomes" id="UP000199477"/>
    </source>
</evidence>
<proteinExistence type="predicted"/>
<reference evidence="2" key="1">
    <citation type="submission" date="2016-10" db="EMBL/GenBank/DDBJ databases">
        <authorList>
            <person name="Varghese N."/>
            <person name="Submissions S."/>
        </authorList>
    </citation>
    <scope>NUCLEOTIDE SEQUENCE [LARGE SCALE GENOMIC DNA]</scope>
    <source>
        <strain evidence="2">UNC178MFTsu3.1</strain>
    </source>
</reference>
<keyword evidence="2" id="KW-1185">Reference proteome</keyword>
<dbReference type="InterPro" id="IPR021295">
    <property type="entry name" value="DUF2867"/>
</dbReference>
<evidence type="ECO:0000313" key="1">
    <source>
        <dbReference type="EMBL" id="SFF26719.1"/>
    </source>
</evidence>
<dbReference type="RefSeq" id="WP_026635059.1">
    <property type="nucleotide sequence ID" value="NZ_FONH01000011.1"/>
</dbReference>
<dbReference type="AlphaFoldDB" id="A0A1I2HB23"/>
<organism evidence="1 2">
    <name type="scientific">Dyella marensis</name>
    <dbReference type="NCBI Taxonomy" id="500610"/>
    <lineage>
        <taxon>Bacteria</taxon>
        <taxon>Pseudomonadati</taxon>
        <taxon>Pseudomonadota</taxon>
        <taxon>Gammaproteobacteria</taxon>
        <taxon>Lysobacterales</taxon>
        <taxon>Rhodanobacteraceae</taxon>
        <taxon>Dyella</taxon>
    </lineage>
</organism>
<protein>
    <recommendedName>
        <fullName evidence="3">DUF2867 domain-containing protein</fullName>
    </recommendedName>
</protein>
<evidence type="ECO:0008006" key="3">
    <source>
        <dbReference type="Google" id="ProtNLM"/>
    </source>
</evidence>
<dbReference type="EMBL" id="FONH01000011">
    <property type="protein sequence ID" value="SFF26719.1"/>
    <property type="molecule type" value="Genomic_DNA"/>
</dbReference>
<accession>A0A1I2HB23</accession>
<gene>
    <name evidence="1" type="ORF">SAMN02799615_02941</name>
</gene>
<dbReference type="STRING" id="500610.SAMN02799615_02941"/>
<dbReference type="Proteomes" id="UP000199477">
    <property type="component" value="Unassembled WGS sequence"/>
</dbReference>
<name>A0A1I2HB23_9GAMM</name>